<dbReference type="InterPro" id="IPR000477">
    <property type="entry name" value="RT_dom"/>
</dbReference>
<dbReference type="AlphaFoldDB" id="A0AAV4BFU0"/>
<gene>
    <name evidence="2" type="ORF">PoB_004422100</name>
</gene>
<dbReference type="PANTHER" id="PTHR47510">
    <property type="entry name" value="REVERSE TRANSCRIPTASE DOMAIN-CONTAINING PROTEIN"/>
    <property type="match status" value="1"/>
</dbReference>
<name>A0AAV4BFU0_9GAST</name>
<evidence type="ECO:0000313" key="3">
    <source>
        <dbReference type="Proteomes" id="UP000735302"/>
    </source>
</evidence>
<dbReference type="GO" id="GO:0008168">
    <property type="term" value="F:methyltransferase activity"/>
    <property type="evidence" value="ECO:0007669"/>
    <property type="project" value="InterPro"/>
</dbReference>
<dbReference type="InterPro" id="IPR043502">
    <property type="entry name" value="DNA/RNA_pol_sf"/>
</dbReference>
<dbReference type="SUPFAM" id="SSF56672">
    <property type="entry name" value="DNA/RNA polymerases"/>
    <property type="match status" value="1"/>
</dbReference>
<proteinExistence type="predicted"/>
<feature type="domain" description="Reverse transcriptase" evidence="1">
    <location>
        <begin position="274"/>
        <end position="541"/>
    </location>
</feature>
<keyword evidence="3" id="KW-1185">Reference proteome</keyword>
<dbReference type="Pfam" id="PF00078">
    <property type="entry name" value="RVT_1"/>
    <property type="match status" value="1"/>
</dbReference>
<keyword evidence="2" id="KW-0548">Nucleotidyltransferase</keyword>
<dbReference type="Proteomes" id="UP000735302">
    <property type="component" value="Unassembled WGS sequence"/>
</dbReference>
<reference evidence="2 3" key="1">
    <citation type="journal article" date="2021" name="Elife">
        <title>Chloroplast acquisition without the gene transfer in kleptoplastic sea slugs, Plakobranchus ocellatus.</title>
        <authorList>
            <person name="Maeda T."/>
            <person name="Takahashi S."/>
            <person name="Yoshida T."/>
            <person name="Shimamura S."/>
            <person name="Takaki Y."/>
            <person name="Nagai Y."/>
            <person name="Toyoda A."/>
            <person name="Suzuki Y."/>
            <person name="Arimoto A."/>
            <person name="Ishii H."/>
            <person name="Satoh N."/>
            <person name="Nishiyama T."/>
            <person name="Hasebe M."/>
            <person name="Maruyama T."/>
            <person name="Minagawa J."/>
            <person name="Obokata J."/>
            <person name="Shigenobu S."/>
        </authorList>
    </citation>
    <scope>NUCLEOTIDE SEQUENCE [LARGE SCALE GENOMIC DNA]</scope>
</reference>
<evidence type="ECO:0000259" key="1">
    <source>
        <dbReference type="PROSITE" id="PS50878"/>
    </source>
</evidence>
<keyword evidence="2" id="KW-0695">RNA-directed DNA polymerase</keyword>
<dbReference type="InterPro" id="IPR015095">
    <property type="entry name" value="AlkB_hom8_N"/>
</dbReference>
<sequence length="696" mass="79705">MAFQLGQKLAPICSELPLRQFFFFAKGARNPCTCLARRKTCHYSSIELNRTEPSAMSQSSLVPSVLITHDRRPTSANLTGISIGSKVGTHLLRAPTKTVLSFAKDVTDAQRDQKSFESRAFQGLGSKLKRLKELAIWLRRDCKQDTVLHTKAVACDSWTNKIRDSFNTRDSKKLWSNLNLIKQYQSAKQEAQCDDTTLPDRLNYFYARFDRDNTTTPAPLSWDEDLPFVITEHDVRCSLCKLWDKAAGPDNIKPRLLRNCRSQLASVLRFIFNWSLETSTVPICFKRSTIIPVPKKSSPLNLNDYRPVALTSVLMKCFESFVLKYLNSFLPRDFDPFQFAYRCNRSIEDAIAINYHEILNHLETKKAYARILFINFSSAFNTIIPQKLYDKLLLELNLPVKLCNWILDFLLNRPKVVKIGKNISSSITLNTGTSQGCPLSPKLYSIFTYDCKAVMPGCSVIKFADDTTVTGLILHNDESNFRKQIDLIVNWCSKNNLHLNVDKTKEIIVDFRRGETPPPPLLIHGATVERVPSFKFLGTRVSDKLTWDINLDNIVKKARQRLYFLRKLKSFDVGSDILINFYRATIESVLTLSINVWFGRASKTSLGKLESIIRLAEKIINIKLPSLEEIYIKRLTGKTKKIMKDLTHPAAKYFVFLPHGRRLRAFKGSKRLLNSFFPQAVKQFNNQRLKIVKDGF</sequence>
<dbReference type="CDD" id="cd01650">
    <property type="entry name" value="RT_nLTR_like"/>
    <property type="match status" value="1"/>
</dbReference>
<dbReference type="GO" id="GO:0016706">
    <property type="term" value="F:2-oxoglutarate-dependent dioxygenase activity"/>
    <property type="evidence" value="ECO:0007669"/>
    <property type="project" value="InterPro"/>
</dbReference>
<keyword evidence="2" id="KW-0808">Transferase</keyword>
<dbReference type="GO" id="GO:0003964">
    <property type="term" value="F:RNA-directed DNA polymerase activity"/>
    <property type="evidence" value="ECO:0007669"/>
    <property type="project" value="UniProtKB-KW"/>
</dbReference>
<dbReference type="EMBL" id="BLXT01004871">
    <property type="protein sequence ID" value="GFO17716.1"/>
    <property type="molecule type" value="Genomic_DNA"/>
</dbReference>
<dbReference type="PANTHER" id="PTHR47510:SF3">
    <property type="entry name" value="ENDO_EXONUCLEASE_PHOSPHATASE DOMAIN-CONTAINING PROTEIN"/>
    <property type="match status" value="1"/>
</dbReference>
<evidence type="ECO:0000313" key="2">
    <source>
        <dbReference type="EMBL" id="GFO17716.1"/>
    </source>
</evidence>
<dbReference type="PROSITE" id="PS50878">
    <property type="entry name" value="RT_POL"/>
    <property type="match status" value="1"/>
</dbReference>
<protein>
    <submittedName>
        <fullName evidence="2">RNA-directed DNA polymerase from mobile element jockey</fullName>
    </submittedName>
</protein>
<dbReference type="Pfam" id="PF09004">
    <property type="entry name" value="ALKBH8_N"/>
    <property type="match status" value="1"/>
</dbReference>
<organism evidence="2 3">
    <name type="scientific">Plakobranchus ocellatus</name>
    <dbReference type="NCBI Taxonomy" id="259542"/>
    <lineage>
        <taxon>Eukaryota</taxon>
        <taxon>Metazoa</taxon>
        <taxon>Spiralia</taxon>
        <taxon>Lophotrochozoa</taxon>
        <taxon>Mollusca</taxon>
        <taxon>Gastropoda</taxon>
        <taxon>Heterobranchia</taxon>
        <taxon>Euthyneura</taxon>
        <taxon>Panpulmonata</taxon>
        <taxon>Sacoglossa</taxon>
        <taxon>Placobranchoidea</taxon>
        <taxon>Plakobranchidae</taxon>
        <taxon>Plakobranchus</taxon>
    </lineage>
</organism>
<accession>A0AAV4BFU0</accession>
<comment type="caution">
    <text evidence="2">The sequence shown here is derived from an EMBL/GenBank/DDBJ whole genome shotgun (WGS) entry which is preliminary data.</text>
</comment>